<reference evidence="2 3" key="1">
    <citation type="submission" date="2019-09" db="EMBL/GenBank/DDBJ databases">
        <title>A chromosome-level genome assembly of the Chinese tupelo Nyssa sinensis.</title>
        <authorList>
            <person name="Yang X."/>
            <person name="Kang M."/>
            <person name="Yang Y."/>
            <person name="Xiong H."/>
            <person name="Wang M."/>
            <person name="Zhang Z."/>
            <person name="Wang Z."/>
            <person name="Wu H."/>
            <person name="Ma T."/>
            <person name="Liu J."/>
            <person name="Xi Z."/>
        </authorList>
    </citation>
    <scope>NUCLEOTIDE SEQUENCE [LARGE SCALE GENOMIC DNA]</scope>
    <source>
        <strain evidence="2">J267</strain>
        <tissue evidence="2">Leaf</tissue>
    </source>
</reference>
<dbReference type="PANTHER" id="PTHR31170">
    <property type="entry name" value="BNAC04G53230D PROTEIN"/>
    <property type="match status" value="1"/>
</dbReference>
<accession>A0A5J5C4E6</accession>
<evidence type="ECO:0000313" key="2">
    <source>
        <dbReference type="EMBL" id="KAA8548471.1"/>
    </source>
</evidence>
<protein>
    <submittedName>
        <fullName evidence="2">Uncharacterized protein</fullName>
    </submittedName>
</protein>
<dbReference type="Pfam" id="PF03140">
    <property type="entry name" value="DUF247"/>
    <property type="match status" value="1"/>
</dbReference>
<dbReference type="OrthoDB" id="672127at2759"/>
<dbReference type="EMBL" id="CM018031">
    <property type="protein sequence ID" value="KAA8548471.1"/>
    <property type="molecule type" value="Genomic_DNA"/>
</dbReference>
<sequence length="359" mass="41909">MGHSNAMGQDDESDFIFSVDWEIRSIPPNHSEACIFKVHDRLREVNPKAYEPDILSIGPYHHCKDNLSAMQKHKVRYLQLLLQRRHESSVEKYIMAMRNLEEKARRFYENSINLKSDDFVKMMLFDGCFIIELFRKTRFTDLRDKNDPIFKMNWMRSGLRGDLLLFENQLPFFILVELFNMTKDSNRDEDIVKMAQTFFRPIMPAPFVSKDSSTRILEVNHLLGLMHDCFCSSFADIVSRRNAGNKGGEFGFIKSVIELEEAGIEFKKSNEKFSFFNIKFENGVMEIPPLTVADKTECVFRNLIAYEQYRDNTYPMFVSDYTKFMDCLVNSAEDVEKLRCTGIINNWLGNVPLYACVAL</sequence>
<dbReference type="Proteomes" id="UP000325577">
    <property type="component" value="Linkage Group LG0"/>
</dbReference>
<evidence type="ECO:0000256" key="1">
    <source>
        <dbReference type="SAM" id="Coils"/>
    </source>
</evidence>
<feature type="coiled-coil region" evidence="1">
    <location>
        <begin position="90"/>
        <end position="117"/>
    </location>
</feature>
<keyword evidence="3" id="KW-1185">Reference proteome</keyword>
<proteinExistence type="predicted"/>
<dbReference type="AlphaFoldDB" id="A0A5J5C4E6"/>
<organism evidence="2 3">
    <name type="scientific">Nyssa sinensis</name>
    <dbReference type="NCBI Taxonomy" id="561372"/>
    <lineage>
        <taxon>Eukaryota</taxon>
        <taxon>Viridiplantae</taxon>
        <taxon>Streptophyta</taxon>
        <taxon>Embryophyta</taxon>
        <taxon>Tracheophyta</taxon>
        <taxon>Spermatophyta</taxon>
        <taxon>Magnoliopsida</taxon>
        <taxon>eudicotyledons</taxon>
        <taxon>Gunneridae</taxon>
        <taxon>Pentapetalae</taxon>
        <taxon>asterids</taxon>
        <taxon>Cornales</taxon>
        <taxon>Nyssaceae</taxon>
        <taxon>Nyssa</taxon>
    </lineage>
</organism>
<gene>
    <name evidence="2" type="ORF">F0562_000155</name>
</gene>
<evidence type="ECO:0000313" key="3">
    <source>
        <dbReference type="Proteomes" id="UP000325577"/>
    </source>
</evidence>
<keyword evidence="1" id="KW-0175">Coiled coil</keyword>
<dbReference type="PANTHER" id="PTHR31170:SF17">
    <property type="match status" value="1"/>
</dbReference>
<dbReference type="InterPro" id="IPR004158">
    <property type="entry name" value="DUF247_pln"/>
</dbReference>
<name>A0A5J5C4E6_9ASTE</name>